<gene>
    <name evidence="10" type="primary">fliO_5</name>
    <name evidence="10" type="ORF">GALL_417010</name>
</gene>
<keyword evidence="4 9" id="KW-0812">Transmembrane</keyword>
<evidence type="ECO:0000256" key="4">
    <source>
        <dbReference type="ARBA" id="ARBA00022692"/>
    </source>
</evidence>
<evidence type="ECO:0000256" key="7">
    <source>
        <dbReference type="ARBA" id="ARBA00023143"/>
    </source>
</evidence>
<keyword evidence="5 9" id="KW-1133">Transmembrane helix</keyword>
<evidence type="ECO:0000256" key="5">
    <source>
        <dbReference type="ARBA" id="ARBA00022989"/>
    </source>
</evidence>
<evidence type="ECO:0000256" key="6">
    <source>
        <dbReference type="ARBA" id="ARBA00023136"/>
    </source>
</evidence>
<keyword evidence="10" id="KW-0966">Cell projection</keyword>
<evidence type="ECO:0000256" key="9">
    <source>
        <dbReference type="SAM" id="Phobius"/>
    </source>
</evidence>
<dbReference type="InterPro" id="IPR052205">
    <property type="entry name" value="FliO/MopB"/>
</dbReference>
<dbReference type="PANTHER" id="PTHR38766:SF1">
    <property type="entry name" value="FLAGELLAR PROTEIN FLIO"/>
    <property type="match status" value="1"/>
</dbReference>
<keyword evidence="3" id="KW-1003">Cell membrane</keyword>
<keyword evidence="7" id="KW-0975">Bacterial flagellum</keyword>
<dbReference type="AlphaFoldDB" id="A0A1J5PYY0"/>
<protein>
    <submittedName>
        <fullName evidence="10">Flagellar protein FliO</fullName>
    </submittedName>
</protein>
<accession>A0A1J5PYY0</accession>
<dbReference type="Pfam" id="PF04347">
    <property type="entry name" value="FliO"/>
    <property type="match status" value="1"/>
</dbReference>
<dbReference type="GO" id="GO:0044781">
    <property type="term" value="P:bacterial-type flagellum organization"/>
    <property type="evidence" value="ECO:0007669"/>
    <property type="project" value="InterPro"/>
</dbReference>
<evidence type="ECO:0000256" key="8">
    <source>
        <dbReference type="ARBA" id="ARBA00037937"/>
    </source>
</evidence>
<dbReference type="GO" id="GO:0005886">
    <property type="term" value="C:plasma membrane"/>
    <property type="evidence" value="ECO:0007669"/>
    <property type="project" value="UniProtKB-SubCell"/>
</dbReference>
<dbReference type="EMBL" id="MLJW01001820">
    <property type="protein sequence ID" value="OIQ76614.1"/>
    <property type="molecule type" value="Genomic_DNA"/>
</dbReference>
<sequence>MSDPLSLSSLLRVIAALVLLLGLLVLGLRALKRVRPNGPGGALKVVASLALSPRERLLLVQVGKQQLLIGSSPQGLARLHLLPEAIDEVATPPDAFPVWLRRANAARAQHEPPR</sequence>
<name>A0A1J5PYY0_9ZZZZ</name>
<dbReference type="PANTHER" id="PTHR38766">
    <property type="entry name" value="FLAGELLAR PROTEIN FLIO"/>
    <property type="match status" value="1"/>
</dbReference>
<feature type="transmembrane region" description="Helical" evidence="9">
    <location>
        <begin position="6"/>
        <end position="28"/>
    </location>
</feature>
<evidence type="ECO:0000313" key="10">
    <source>
        <dbReference type="EMBL" id="OIQ76614.1"/>
    </source>
</evidence>
<keyword evidence="10" id="KW-0969">Cilium</keyword>
<comment type="subcellular location">
    <subcellularLocation>
        <location evidence="1">Bacterial flagellum basal body</location>
    </subcellularLocation>
    <subcellularLocation>
        <location evidence="2">Cell membrane</location>
    </subcellularLocation>
</comment>
<organism evidence="10">
    <name type="scientific">mine drainage metagenome</name>
    <dbReference type="NCBI Taxonomy" id="410659"/>
    <lineage>
        <taxon>unclassified sequences</taxon>
        <taxon>metagenomes</taxon>
        <taxon>ecological metagenomes</taxon>
    </lineage>
</organism>
<keyword evidence="10" id="KW-0282">Flagellum</keyword>
<keyword evidence="6 9" id="KW-0472">Membrane</keyword>
<dbReference type="GO" id="GO:0009425">
    <property type="term" value="C:bacterial-type flagellum basal body"/>
    <property type="evidence" value="ECO:0007669"/>
    <property type="project" value="UniProtKB-SubCell"/>
</dbReference>
<dbReference type="InterPro" id="IPR022781">
    <property type="entry name" value="Flagellar_biosynth_FliO"/>
</dbReference>
<evidence type="ECO:0000256" key="3">
    <source>
        <dbReference type="ARBA" id="ARBA00022475"/>
    </source>
</evidence>
<reference evidence="10" key="1">
    <citation type="submission" date="2016-10" db="EMBL/GenBank/DDBJ databases">
        <title>Sequence of Gallionella enrichment culture.</title>
        <authorList>
            <person name="Poehlein A."/>
            <person name="Muehling M."/>
            <person name="Daniel R."/>
        </authorList>
    </citation>
    <scope>NUCLEOTIDE SEQUENCE</scope>
</reference>
<evidence type="ECO:0000256" key="2">
    <source>
        <dbReference type="ARBA" id="ARBA00004236"/>
    </source>
</evidence>
<comment type="caution">
    <text evidence="10">The sequence shown here is derived from an EMBL/GenBank/DDBJ whole genome shotgun (WGS) entry which is preliminary data.</text>
</comment>
<comment type="similarity">
    <text evidence="8">Belongs to the FliO/MopB family.</text>
</comment>
<evidence type="ECO:0000256" key="1">
    <source>
        <dbReference type="ARBA" id="ARBA00004117"/>
    </source>
</evidence>
<proteinExistence type="inferred from homology"/>